<comment type="caution">
    <text evidence="5">The sequence shown here is derived from an EMBL/GenBank/DDBJ whole genome shotgun (WGS) entry which is preliminary data.</text>
</comment>
<feature type="region of interest" description="Disordered" evidence="3">
    <location>
        <begin position="9"/>
        <end position="90"/>
    </location>
</feature>
<keyword evidence="1" id="KW-0732">Signal</keyword>
<dbReference type="InterPro" id="IPR051558">
    <property type="entry name" value="Metallophosphoesterase_PAP"/>
</dbReference>
<keyword evidence="6" id="KW-1185">Reference proteome</keyword>
<dbReference type="InterPro" id="IPR029052">
    <property type="entry name" value="Metallo-depent_PP-like"/>
</dbReference>
<evidence type="ECO:0000313" key="5">
    <source>
        <dbReference type="EMBL" id="EDM77648.1"/>
    </source>
</evidence>
<dbReference type="Pfam" id="PF00149">
    <property type="entry name" value="Metallophos"/>
    <property type="match status" value="1"/>
</dbReference>
<sequence>MSLALVCLASGCADDGSPTDTNGDTQGDEAGPTDTAGDEVVGEDESAESSGDTESTSGTESTDTESTGETESATETESETESETDTGEEAGTVSFVAFGDQGEGNDAQYAVAAAAEVICEERGCQFALLLGDNFYDVGVDAPDDPQFIDKFEMPYADLDMPFYITLGNHDYGQTSAEWWRGQPQLDYALANPKWVFPKEWFTFSEVAGSTTVDIFAFDSSQLMWDRNYDEQADWLSNATANSTATWKISFAHHPYISNGAHGNAGCYEGFPAVPVVSGGDVKSFMDDYVCGTMDAYISGHDHNRQIFKTPVCNTYFFLAGASAKTSDLEHHYPNFLCDDENPDVWEDDTREGFLYVSITGNEMTVAMYDLEGVLDYEQVIVK</sequence>
<dbReference type="GO" id="GO:0016787">
    <property type="term" value="F:hydrolase activity"/>
    <property type="evidence" value="ECO:0007669"/>
    <property type="project" value="UniProtKB-KW"/>
</dbReference>
<protein>
    <recommendedName>
        <fullName evidence="4">Calcineurin-like phosphoesterase domain-containing protein</fullName>
    </recommendedName>
</protein>
<dbReference type="Proteomes" id="UP000005801">
    <property type="component" value="Unassembled WGS sequence"/>
</dbReference>
<dbReference type="Gene3D" id="3.60.21.10">
    <property type="match status" value="1"/>
</dbReference>
<keyword evidence="2" id="KW-0378">Hydrolase</keyword>
<dbReference type="InterPro" id="IPR004843">
    <property type="entry name" value="Calcineurin-like_PHP"/>
</dbReference>
<evidence type="ECO:0000256" key="2">
    <source>
        <dbReference type="ARBA" id="ARBA00022801"/>
    </source>
</evidence>
<proteinExistence type="predicted"/>
<reference evidence="5 6" key="1">
    <citation type="submission" date="2007-06" db="EMBL/GenBank/DDBJ databases">
        <authorList>
            <person name="Shimkets L."/>
            <person name="Ferriera S."/>
            <person name="Johnson J."/>
            <person name="Kravitz S."/>
            <person name="Beeson K."/>
            <person name="Sutton G."/>
            <person name="Rogers Y.-H."/>
            <person name="Friedman R."/>
            <person name="Frazier M."/>
            <person name="Venter J.C."/>
        </authorList>
    </citation>
    <scope>NUCLEOTIDE SEQUENCE [LARGE SCALE GENOMIC DNA]</scope>
    <source>
        <strain evidence="5 6">SIR-1</strain>
    </source>
</reference>
<name>A6G8W2_9BACT</name>
<dbReference type="eggNOG" id="COG1409">
    <property type="taxonomic scope" value="Bacteria"/>
</dbReference>
<feature type="domain" description="Calcineurin-like phosphoesterase" evidence="4">
    <location>
        <begin position="95"/>
        <end position="303"/>
    </location>
</feature>
<feature type="compositionally biased region" description="Acidic residues" evidence="3">
    <location>
        <begin position="36"/>
        <end position="47"/>
    </location>
</feature>
<dbReference type="STRING" id="391625.PPSIR1_13885"/>
<evidence type="ECO:0000259" key="4">
    <source>
        <dbReference type="Pfam" id="PF00149"/>
    </source>
</evidence>
<gene>
    <name evidence="5" type="ORF">PPSIR1_13885</name>
</gene>
<feature type="compositionally biased region" description="Low complexity" evidence="3">
    <location>
        <begin position="48"/>
        <end position="61"/>
    </location>
</feature>
<organism evidence="5 6">
    <name type="scientific">Plesiocystis pacifica SIR-1</name>
    <dbReference type="NCBI Taxonomy" id="391625"/>
    <lineage>
        <taxon>Bacteria</taxon>
        <taxon>Pseudomonadati</taxon>
        <taxon>Myxococcota</taxon>
        <taxon>Polyangia</taxon>
        <taxon>Nannocystales</taxon>
        <taxon>Nannocystaceae</taxon>
        <taxon>Plesiocystis</taxon>
    </lineage>
</organism>
<dbReference type="EMBL" id="ABCS01000042">
    <property type="protein sequence ID" value="EDM77648.1"/>
    <property type="molecule type" value="Genomic_DNA"/>
</dbReference>
<evidence type="ECO:0000256" key="3">
    <source>
        <dbReference type="SAM" id="MobiDB-lite"/>
    </source>
</evidence>
<dbReference type="PANTHER" id="PTHR10161">
    <property type="entry name" value="TARTRATE-RESISTANT ACID PHOSPHATASE TYPE 5"/>
    <property type="match status" value="1"/>
</dbReference>
<accession>A6G8W2</accession>
<evidence type="ECO:0000256" key="1">
    <source>
        <dbReference type="ARBA" id="ARBA00022729"/>
    </source>
</evidence>
<dbReference type="SUPFAM" id="SSF56300">
    <property type="entry name" value="Metallo-dependent phosphatases"/>
    <property type="match status" value="1"/>
</dbReference>
<dbReference type="AlphaFoldDB" id="A6G8W2"/>
<evidence type="ECO:0000313" key="6">
    <source>
        <dbReference type="Proteomes" id="UP000005801"/>
    </source>
</evidence>
<feature type="compositionally biased region" description="Acidic residues" evidence="3">
    <location>
        <begin position="62"/>
        <end position="88"/>
    </location>
</feature>
<dbReference type="PANTHER" id="PTHR10161:SF14">
    <property type="entry name" value="TARTRATE-RESISTANT ACID PHOSPHATASE TYPE 5"/>
    <property type="match status" value="1"/>
</dbReference>